<dbReference type="EMBL" id="VXPY01000072">
    <property type="protein sequence ID" value="MYD90680.1"/>
    <property type="molecule type" value="Genomic_DNA"/>
</dbReference>
<comment type="caution">
    <text evidence="2">The sequence shown here is derived from an EMBL/GenBank/DDBJ whole genome shotgun (WGS) entry which is preliminary data.</text>
</comment>
<dbReference type="GO" id="GO:0032259">
    <property type="term" value="P:methylation"/>
    <property type="evidence" value="ECO:0007669"/>
    <property type="project" value="UniProtKB-KW"/>
</dbReference>
<organism evidence="2">
    <name type="scientific">Caldilineaceae bacterium SB0662_bin_9</name>
    <dbReference type="NCBI Taxonomy" id="2605258"/>
    <lineage>
        <taxon>Bacteria</taxon>
        <taxon>Bacillati</taxon>
        <taxon>Chloroflexota</taxon>
        <taxon>Caldilineae</taxon>
        <taxon>Caldilineales</taxon>
        <taxon>Caldilineaceae</taxon>
    </lineage>
</organism>
<sequence length="211" mass="23658">MGSSDHANRFHRFTSRGDVAAWESGIFRRWPYRHTMIDTVSTTLSAHRPEGPLHVVEIATGPGLMALCLLRDIPHLTYTGLDYSVPLSDFARRRLSQFGPRAEVWHEDANEDGWTRRLPAPVQAFVSLQAMHDLGNQDNVTRIYAKAFELLDDDGIFVNADFVTALGKPNANDPGRLPVARHFEVLRDLGYAWTDCIARQGDMACLVAGKR</sequence>
<accession>A0A6B1DSG3</accession>
<dbReference type="InterPro" id="IPR029063">
    <property type="entry name" value="SAM-dependent_MTases_sf"/>
</dbReference>
<name>A0A6B1DSG3_9CHLR</name>
<dbReference type="GO" id="GO:0008168">
    <property type="term" value="F:methyltransferase activity"/>
    <property type="evidence" value="ECO:0007669"/>
    <property type="project" value="UniProtKB-KW"/>
</dbReference>
<dbReference type="Pfam" id="PF13649">
    <property type="entry name" value="Methyltransf_25"/>
    <property type="match status" value="1"/>
</dbReference>
<dbReference type="InterPro" id="IPR041698">
    <property type="entry name" value="Methyltransf_25"/>
</dbReference>
<gene>
    <name evidence="2" type="ORF">F4Y08_10155</name>
</gene>
<keyword evidence="2" id="KW-0808">Transferase</keyword>
<evidence type="ECO:0000313" key="2">
    <source>
        <dbReference type="EMBL" id="MYD90680.1"/>
    </source>
</evidence>
<evidence type="ECO:0000259" key="1">
    <source>
        <dbReference type="Pfam" id="PF13649"/>
    </source>
</evidence>
<keyword evidence="2" id="KW-0489">Methyltransferase</keyword>
<dbReference type="Gene3D" id="3.40.50.150">
    <property type="entry name" value="Vaccinia Virus protein VP39"/>
    <property type="match status" value="1"/>
</dbReference>
<dbReference type="SUPFAM" id="SSF53335">
    <property type="entry name" value="S-adenosyl-L-methionine-dependent methyltransferases"/>
    <property type="match status" value="1"/>
</dbReference>
<reference evidence="2" key="1">
    <citation type="submission" date="2019-09" db="EMBL/GenBank/DDBJ databases">
        <title>Characterisation of the sponge microbiome using genome-centric metagenomics.</title>
        <authorList>
            <person name="Engelberts J.P."/>
            <person name="Robbins S.J."/>
            <person name="De Goeij J.M."/>
            <person name="Aranda M."/>
            <person name="Bell S.C."/>
            <person name="Webster N.S."/>
        </authorList>
    </citation>
    <scope>NUCLEOTIDE SEQUENCE</scope>
    <source>
        <strain evidence="2">SB0662_bin_9</strain>
    </source>
</reference>
<feature type="domain" description="Methyltransferase" evidence="1">
    <location>
        <begin position="55"/>
        <end position="155"/>
    </location>
</feature>
<dbReference type="AlphaFoldDB" id="A0A6B1DSG3"/>
<protein>
    <submittedName>
        <fullName evidence="2">Class I SAM-dependent methyltransferase</fullName>
    </submittedName>
</protein>
<proteinExistence type="predicted"/>